<dbReference type="Gene3D" id="3.40.850.10">
    <property type="entry name" value="Kinesin motor domain"/>
    <property type="match status" value="2"/>
</dbReference>
<feature type="coiled-coil region" evidence="1">
    <location>
        <begin position="1999"/>
        <end position="2033"/>
    </location>
</feature>
<feature type="compositionally biased region" description="Low complexity" evidence="2">
    <location>
        <begin position="1323"/>
        <end position="1334"/>
    </location>
</feature>
<protein>
    <submittedName>
        <fullName evidence="3">Uncharacterized protein</fullName>
    </submittedName>
</protein>
<gene>
    <name evidence="3" type="ORF">TEOVI_000736600</name>
</gene>
<dbReference type="GeneID" id="92381300"/>
<name>A0A1G4HZK8_TRYEQ</name>
<keyword evidence="1" id="KW-0175">Coiled coil</keyword>
<comment type="caution">
    <text evidence="3">The sequence shown here is derived from an EMBL/GenBank/DDBJ whole genome shotgun (WGS) entry which is preliminary data.</text>
</comment>
<dbReference type="PANTHER" id="PTHR35615">
    <property type="entry name" value="PRESENT IN THE OUTER MITOCHONDRIAL MEMBRANE PROTEOME 22-RELATED"/>
    <property type="match status" value="1"/>
</dbReference>
<evidence type="ECO:0000313" key="3">
    <source>
        <dbReference type="EMBL" id="SCU64751.1"/>
    </source>
</evidence>
<dbReference type="VEuPathDB" id="TriTrypDB:TEOVI_000736600"/>
<evidence type="ECO:0000313" key="4">
    <source>
        <dbReference type="Proteomes" id="UP000195570"/>
    </source>
</evidence>
<feature type="region of interest" description="Disordered" evidence="2">
    <location>
        <begin position="1088"/>
        <end position="1107"/>
    </location>
</feature>
<proteinExistence type="predicted"/>
<dbReference type="PANTHER" id="PTHR35615:SF6">
    <property type="entry name" value="KINESIN MOTOR DOMAIN-CONTAINING PROTEIN"/>
    <property type="match status" value="1"/>
</dbReference>
<organism evidence="3 4">
    <name type="scientific">Trypanosoma equiperdum</name>
    <dbReference type="NCBI Taxonomy" id="5694"/>
    <lineage>
        <taxon>Eukaryota</taxon>
        <taxon>Discoba</taxon>
        <taxon>Euglenozoa</taxon>
        <taxon>Kinetoplastea</taxon>
        <taxon>Metakinetoplastina</taxon>
        <taxon>Trypanosomatida</taxon>
        <taxon>Trypanosomatidae</taxon>
        <taxon>Trypanosoma</taxon>
    </lineage>
</organism>
<dbReference type="SUPFAM" id="SSF52540">
    <property type="entry name" value="P-loop containing nucleoside triphosphate hydrolases"/>
    <property type="match status" value="3"/>
</dbReference>
<evidence type="ECO:0000256" key="1">
    <source>
        <dbReference type="SAM" id="Coils"/>
    </source>
</evidence>
<accession>A0A1G4HZK8</accession>
<dbReference type="InterPro" id="IPR027417">
    <property type="entry name" value="P-loop_NTPase"/>
</dbReference>
<sequence length="2060" mass="220749">MSDVEGSISFSNVESHILASEAVMQHQEVVDTFSDGWNSPTGVHVTGNNDRGSIVCNTAEWATGSDGLDDGDLGRRRSSIYLDAKDGDGPVSVAQGRSTIDNVALTVDTRPSDLAATLEGENYPYYDLDYVCSYAFQSEHADLNSHDYGLDAFIHGMRLGPWPLQSTVTTSPPRVLDGQSNRLAQFGGLQSSLTVASESPLRNDVGVLREANSLQGKTSPNGTSERWLRWSFRAFDGKCNLPQGTTRGCDTLGVSESSLYDVDMVLGLLCTDNGIPGVLSSGSCSEGHTQKASEICMGVMRRGDSGSNNELMLFPRHDDRGTGALTNGTSGAVYQRCSEDIIGAPTGVVNAQPLRTEEGKASGNVELTMVGDVLPKTFSCPSAASDFVGAEGPLGDVKEGTGLSLPSKALPISAILTDRARGRVGTPSCNSLVDSLIGGMEYPYFSGLKGDSNLIISSPLPSRQSICTAEEGEGAILSAEGVSVGMERECEQYLQSHISCSVGVHLRCGTELRSINPCIARCGDSRPGSTCRPASCSLDKNQGVGQGVCMGGSEQLSIQKRSREKAVQGPGRMNGSSISLVAGAESITASQSFVRPPAAVVSRKRWHPCSELSTGGVSGSHTVKVAEDGMCLVEGGSSPIIRVSRERQSVPSNRVRLIVLNHKTGTGQNDVQTAVNLRGESTLEVCPPQGLPHFFSVDEYLECTDDNDMCSVTLAELQGKFLRGMNVAMFVAGSESVPLSGWCAVFEVMNHVFRDINDECELFMSVVLIRQESARDLLSESEGGVRTLSSSVMAPWVAFENVTHMKLKSAHHFITLLSRGLEVADLKHNCLGSRVVLSVMLKQIDVNDVILSSMLVTGGATPNDLDVLLREGDQSARKLFHEALGGPYFTVVVSSLCERDRDLLQLLSAQHKFTSVVNQPCTVGSVSRLIDNAEAEVAGCSTDDQIVLERKQFLLERIALAKHIMYNPKGLSLVVDVEESVRLEKRVHCGVKFDKQPFPGPQSSSVSACGGDSHNAASALCVEEGQSSKQRQEPCPKFFSEAQWLKPSSKGDTRVTLMGGAPPSSLPQRNHYGEGKTPSCLPCVTAAGMPTPRDPRLERQVRPSSRRLSIPVEPDQASYATTCSMSDPQRGEGLPSLGPLATTCGMELAPSTQRRAHRCFPSSASSDHTTCAYSQRLFSLTPARGASHDAEVSCKIDTPGVPDAEKVRTSTTPDAFSCPGISTKVKYDPGLSLPSLKAARGPPCSMTSCFPFDPILTGPPGVVEPVEHCGISQGPALCRQREQPQLPDASVACSGGSPTLTCKQVAHASQNSVHTDIKKKQISDGGSDSSARSAEGSEDDVLHSAMSAPSKVRTLVVVDQGCGHVIGAGNDDGGPFLRTGGSHEGYEVDEVVKWGDGCGDVPSKVLGELFDVFVLGCNAAILTAESGSSTVSSTVLRGLVRNVLSEVVDASGLQNSNRRGLLSLSIVKLSGERMLDLLDDSSEPERLVIAMSPIFGPCVHNARRFPVSSCSGFDSLLASALRRAKNAGVDDGLVFVSVVLKQKLKADGDVLVSSLAVSLAGENVDLYTSVLNRVSRAPRALFHYALGGPCYTVALLSIDVATTQTENMLRVQKCIGEVVNRPIHRGSIVKFISGIRDDLVPSLREKFRGSNKCEPSDNILYRLEEMVRDAELLLENFESNDPRAYLSDKETRSPKGCVSLLETKARTGDEGRVHSLLFFEQRLLSDGTAGVQGNSVFTRAGAITRRYGVDEVVLRGPDSDSNATLCSRLLDELVRKFMSGHCTAVLAADSHNSASTPLILRKIVYLILQSTKAGVGCGPVGGDLLLSMALVKNGVTVDLLAAEESEAVHRFGVEISPLFDRHVRGVSHRVVADTEAFDRFLVGAVEHVVPTLQAEDPGLMVVSLKLTHHVEEPVHDVFVSSLMVTTVFDHVSHYSDILSNRSSELTDLFKLALGGPCFTIVALGLCDEDDDAEALLSVQTKLSQVRNLPSHRTSALRRMDELTKTIQVLGVQLQEEESEEEKAQLRVRIVRARRFLLEVESLLKNPPREMGCVRAYKSVH</sequence>
<dbReference type="InterPro" id="IPR036961">
    <property type="entry name" value="Kinesin_motor_dom_sf"/>
</dbReference>
<feature type="region of interest" description="Disordered" evidence="2">
    <location>
        <begin position="1313"/>
        <end position="1343"/>
    </location>
</feature>
<dbReference type="Proteomes" id="UP000195570">
    <property type="component" value="Unassembled WGS sequence"/>
</dbReference>
<reference evidence="3" key="1">
    <citation type="submission" date="2016-09" db="EMBL/GenBank/DDBJ databases">
        <authorList>
            <person name="Hebert L."/>
            <person name="Moumen B."/>
        </authorList>
    </citation>
    <scope>NUCLEOTIDE SEQUENCE [LARGE SCALE GENOMIC DNA]</scope>
    <source>
        <strain evidence="3">OVI</strain>
    </source>
</reference>
<keyword evidence="4" id="KW-1185">Reference proteome</keyword>
<evidence type="ECO:0000256" key="2">
    <source>
        <dbReference type="SAM" id="MobiDB-lite"/>
    </source>
</evidence>
<dbReference type="EMBL" id="CZPT02000137">
    <property type="protein sequence ID" value="SCU64751.1"/>
    <property type="molecule type" value="Genomic_DNA"/>
</dbReference>
<dbReference type="RefSeq" id="XP_067076458.1">
    <property type="nucleotide sequence ID" value="XM_067220357.1"/>
</dbReference>